<keyword evidence="2" id="KW-1185">Reference proteome</keyword>
<accession>A0A2U1FKS8</accession>
<dbReference type="InterPro" id="IPR029035">
    <property type="entry name" value="DHS-like_NAD/FAD-binding_dom"/>
</dbReference>
<evidence type="ECO:0000313" key="1">
    <source>
        <dbReference type="EMBL" id="PVZ12726.1"/>
    </source>
</evidence>
<evidence type="ECO:0000313" key="2">
    <source>
        <dbReference type="Proteomes" id="UP000245462"/>
    </source>
</evidence>
<reference evidence="1 2" key="1">
    <citation type="submission" date="2018-04" db="EMBL/GenBank/DDBJ databases">
        <title>Genomic Encyclopedia of Type Strains, Phase IV (KMG-IV): sequencing the most valuable type-strain genomes for metagenomic binning, comparative biology and taxonomic classification.</title>
        <authorList>
            <person name="Goeker M."/>
        </authorList>
    </citation>
    <scope>NUCLEOTIDE SEQUENCE [LARGE SCALE GENOMIC DNA]</scope>
    <source>
        <strain evidence="1 2">DSM 28520</strain>
    </source>
</reference>
<organism evidence="1 2">
    <name type="scientific">Porphyromonas loveana</name>
    <dbReference type="NCBI Taxonomy" id="1884669"/>
    <lineage>
        <taxon>Bacteria</taxon>
        <taxon>Pseudomonadati</taxon>
        <taxon>Bacteroidota</taxon>
        <taxon>Bacteroidia</taxon>
        <taxon>Bacteroidales</taxon>
        <taxon>Porphyromonadaceae</taxon>
        <taxon>Porphyromonas</taxon>
    </lineage>
</organism>
<comment type="caution">
    <text evidence="1">The sequence shown here is derived from an EMBL/GenBank/DDBJ whole genome shotgun (WGS) entry which is preliminary data.</text>
</comment>
<proteinExistence type="predicted"/>
<dbReference type="AlphaFoldDB" id="A0A2U1FKS8"/>
<dbReference type="Gene3D" id="3.40.50.1220">
    <property type="entry name" value="TPP-binding domain"/>
    <property type="match status" value="1"/>
</dbReference>
<protein>
    <submittedName>
        <fullName evidence="1">Uncharacterized protein</fullName>
    </submittedName>
</protein>
<dbReference type="Proteomes" id="UP000245462">
    <property type="component" value="Unassembled WGS sequence"/>
</dbReference>
<dbReference type="SUPFAM" id="SSF52467">
    <property type="entry name" value="DHS-like NAD/FAD-binding domain"/>
    <property type="match status" value="1"/>
</dbReference>
<dbReference type="EMBL" id="QEKY01000004">
    <property type="protein sequence ID" value="PVZ12726.1"/>
    <property type="molecule type" value="Genomic_DNA"/>
</dbReference>
<name>A0A2U1FKS8_9PORP</name>
<sequence length="604" mass="69946">MPCNFPFATCRIFVQKFNNSTKMAEDKSQGSTNVDTFTLEELAHRLKECKDNGKKPIFLIGAGFSVSGGIPLAKGVVEDVKKIYPHHKDKSVEYPALMSVLTDDQRRRLFKDYIDNSWINTAHMYLAKLYADEYIDFILTTNFDDLILQALAVLNKFPPTYDMTLIHEEDLGTSGFETGSIFYFHGQRHGLYHLHTKDQMERVKTSVNIIFGRIISDRPWIVIGYSGDDPILERMRNISTFNSGLYWVTHDQLPDKVKEAFEKGELNGLRQCQYSNGADMFMHELYQKLYEKEESGIDFSKYKKEWEDKIVFFETMASLYSKNNMYLNLTHEERAKFEKLMIEVSRNNNSKIYNTNLAHLLKDIQELITNKEVLRRLFKSNGILDEINSQLGQTAFGNLKPDDKTKVLGVLRDIYEFFLENDVIQGIDREKICRLYVAIGYSRYENDKAIDDLENVHEKLLGLQNGITDVDTYILWDKILDALIEQETNADKKGIYQSQQDVNNQAKVALEEKKEINLKFYRGCAFLEFAKKMKGGQEKIDLLYDACAIFRAVTDDNPEHKAAWEKWLDALEARHPLLDAEGKNEEANMAKQKAIEIQKRIKDL</sequence>
<gene>
    <name evidence="1" type="ORF">C7382_10433</name>
</gene>